<protein>
    <submittedName>
        <fullName evidence="1">Uncharacterized protein</fullName>
    </submittedName>
</protein>
<name>A0AAW2TA72_9LAMI</name>
<dbReference type="EMBL" id="JACGWN010000015">
    <property type="protein sequence ID" value="KAL0401468.1"/>
    <property type="molecule type" value="Genomic_DNA"/>
</dbReference>
<dbReference type="AlphaFoldDB" id="A0AAW2TA72"/>
<reference evidence="1" key="1">
    <citation type="submission" date="2020-06" db="EMBL/GenBank/DDBJ databases">
        <authorList>
            <person name="Li T."/>
            <person name="Hu X."/>
            <person name="Zhang T."/>
            <person name="Song X."/>
            <person name="Zhang H."/>
            <person name="Dai N."/>
            <person name="Sheng W."/>
            <person name="Hou X."/>
            <person name="Wei L."/>
        </authorList>
    </citation>
    <scope>NUCLEOTIDE SEQUENCE</scope>
    <source>
        <strain evidence="1">KEN1</strain>
        <tissue evidence="1">Leaf</tissue>
    </source>
</reference>
<sequence length="104" mass="11489">MGCDRTGPIDKDMRWSWGQILCKQSGAGGSGSVLLTFRPLCSEVSDDLHIPLYYGYSRASPSIAYTFGEVVFPDLYGSFSSHEGLLQGCMKYPHIRSPPTYQVC</sequence>
<organism evidence="1">
    <name type="scientific">Sesamum latifolium</name>
    <dbReference type="NCBI Taxonomy" id="2727402"/>
    <lineage>
        <taxon>Eukaryota</taxon>
        <taxon>Viridiplantae</taxon>
        <taxon>Streptophyta</taxon>
        <taxon>Embryophyta</taxon>
        <taxon>Tracheophyta</taxon>
        <taxon>Spermatophyta</taxon>
        <taxon>Magnoliopsida</taxon>
        <taxon>eudicotyledons</taxon>
        <taxon>Gunneridae</taxon>
        <taxon>Pentapetalae</taxon>
        <taxon>asterids</taxon>
        <taxon>lamiids</taxon>
        <taxon>Lamiales</taxon>
        <taxon>Pedaliaceae</taxon>
        <taxon>Sesamum</taxon>
    </lineage>
</organism>
<comment type="caution">
    <text evidence="1">The sequence shown here is derived from an EMBL/GenBank/DDBJ whole genome shotgun (WGS) entry which is preliminary data.</text>
</comment>
<reference evidence="1" key="2">
    <citation type="journal article" date="2024" name="Plant">
        <title>Genomic evolution and insights into agronomic trait innovations of Sesamum species.</title>
        <authorList>
            <person name="Miao H."/>
            <person name="Wang L."/>
            <person name="Qu L."/>
            <person name="Liu H."/>
            <person name="Sun Y."/>
            <person name="Le M."/>
            <person name="Wang Q."/>
            <person name="Wei S."/>
            <person name="Zheng Y."/>
            <person name="Lin W."/>
            <person name="Duan Y."/>
            <person name="Cao H."/>
            <person name="Xiong S."/>
            <person name="Wang X."/>
            <person name="Wei L."/>
            <person name="Li C."/>
            <person name="Ma Q."/>
            <person name="Ju M."/>
            <person name="Zhao R."/>
            <person name="Li G."/>
            <person name="Mu C."/>
            <person name="Tian Q."/>
            <person name="Mei H."/>
            <person name="Zhang T."/>
            <person name="Gao T."/>
            <person name="Zhang H."/>
        </authorList>
    </citation>
    <scope>NUCLEOTIDE SEQUENCE</scope>
    <source>
        <strain evidence="1">KEN1</strain>
    </source>
</reference>
<accession>A0AAW2TA72</accession>
<gene>
    <name evidence="1" type="ORF">Slati_4176700</name>
</gene>
<proteinExistence type="predicted"/>
<evidence type="ECO:0000313" key="1">
    <source>
        <dbReference type="EMBL" id="KAL0401468.1"/>
    </source>
</evidence>